<dbReference type="InterPro" id="IPR025282">
    <property type="entry name" value="DUF4214"/>
</dbReference>
<feature type="domain" description="DUF4214" evidence="2">
    <location>
        <begin position="208"/>
        <end position="259"/>
    </location>
</feature>
<gene>
    <name evidence="3" type="ORF">S12H4_25713</name>
</gene>
<dbReference type="Gene3D" id="1.10.3130.20">
    <property type="entry name" value="Phycobilisome linker domain"/>
    <property type="match status" value="1"/>
</dbReference>
<proteinExistence type="predicted"/>
<feature type="non-terminal residue" evidence="3">
    <location>
        <position position="1"/>
    </location>
</feature>
<evidence type="ECO:0000259" key="2">
    <source>
        <dbReference type="Pfam" id="PF13946"/>
    </source>
</evidence>
<reference evidence="3" key="1">
    <citation type="journal article" date="2014" name="Front. Microbiol.">
        <title>High frequency of phylogenetically diverse reductive dehalogenase-homologous genes in deep subseafloor sedimentary metagenomes.</title>
        <authorList>
            <person name="Kawai M."/>
            <person name="Futagami T."/>
            <person name="Toyoda A."/>
            <person name="Takaki Y."/>
            <person name="Nishi S."/>
            <person name="Hori S."/>
            <person name="Arai W."/>
            <person name="Tsubouchi T."/>
            <person name="Morono Y."/>
            <person name="Uchiyama I."/>
            <person name="Ito T."/>
            <person name="Fujiyama A."/>
            <person name="Inagaki F."/>
            <person name="Takami H."/>
        </authorList>
    </citation>
    <scope>NUCLEOTIDE SEQUENCE</scope>
    <source>
        <strain evidence="3">Expedition CK06-06</strain>
    </source>
</reference>
<feature type="non-terminal residue" evidence="3">
    <location>
        <position position="301"/>
    </location>
</feature>
<organism evidence="3">
    <name type="scientific">marine sediment metagenome</name>
    <dbReference type="NCBI Taxonomy" id="412755"/>
    <lineage>
        <taxon>unclassified sequences</taxon>
        <taxon>metagenomes</taxon>
        <taxon>ecological metagenomes</taxon>
    </lineage>
</organism>
<dbReference type="InterPro" id="IPR038255">
    <property type="entry name" value="PBS_linker_sf"/>
</dbReference>
<evidence type="ECO:0000313" key="3">
    <source>
        <dbReference type="EMBL" id="GAI76708.1"/>
    </source>
</evidence>
<protein>
    <recommendedName>
        <fullName evidence="2">DUF4214 domain-containing protein</fullName>
    </recommendedName>
</protein>
<comment type="caution">
    <text evidence="3">The sequence shown here is derived from an EMBL/GenBank/DDBJ whole genome shotgun (WGS) entry which is preliminary data.</text>
</comment>
<evidence type="ECO:0000256" key="1">
    <source>
        <dbReference type="SAM" id="MobiDB-lite"/>
    </source>
</evidence>
<accession>X1R830</accession>
<sequence>LAEFALGEETGFSLWASNCSSLSWALVVKKDGTEIYSASGTIPSDEWDYHVSYILSEGDYTATFSVGGTVQRIEDFSVWGHEASMDVSLGYSGEDTKFTLNATNCSGKEAHFQILKSVEDYYELVDELTIPIDEDPWSHTITYALPKGDYGAAYLIDDVFEKWVEFSIVDRGVPQPPVEEEEAKPKPKKEKPKPKPWERTDIGFYEKTDTGFTTLFYSRFFRRPPDQAGLDSWVTWLESGAITGADLVKGFIFGEECQARISDYTDEEFITFLYRVLFNRAPEDYGFNAWLARMNAGMTEK</sequence>
<feature type="region of interest" description="Disordered" evidence="1">
    <location>
        <begin position="175"/>
        <end position="198"/>
    </location>
</feature>
<dbReference type="AlphaFoldDB" id="X1R830"/>
<dbReference type="EMBL" id="BARW01014519">
    <property type="protein sequence ID" value="GAI76708.1"/>
    <property type="molecule type" value="Genomic_DNA"/>
</dbReference>
<name>X1R830_9ZZZZ</name>
<dbReference type="Pfam" id="PF13946">
    <property type="entry name" value="DUF4214"/>
    <property type="match status" value="1"/>
</dbReference>